<feature type="compositionally biased region" description="Basic residues" evidence="1">
    <location>
        <begin position="83"/>
        <end position="99"/>
    </location>
</feature>
<dbReference type="EMBL" id="LXFE01004177">
    <property type="protein sequence ID" value="OLL21899.1"/>
    <property type="molecule type" value="Genomic_DNA"/>
</dbReference>
<evidence type="ECO:0000313" key="3">
    <source>
        <dbReference type="Proteomes" id="UP000186594"/>
    </source>
</evidence>
<organism evidence="2 3">
    <name type="scientific">Neolecta irregularis (strain DAH-3)</name>
    <dbReference type="NCBI Taxonomy" id="1198029"/>
    <lineage>
        <taxon>Eukaryota</taxon>
        <taxon>Fungi</taxon>
        <taxon>Dikarya</taxon>
        <taxon>Ascomycota</taxon>
        <taxon>Taphrinomycotina</taxon>
        <taxon>Neolectales</taxon>
        <taxon>Neolectaceae</taxon>
        <taxon>Neolecta</taxon>
    </lineage>
</organism>
<dbReference type="Proteomes" id="UP000186594">
    <property type="component" value="Unassembled WGS sequence"/>
</dbReference>
<reference evidence="2 3" key="1">
    <citation type="submission" date="2016-04" db="EMBL/GenBank/DDBJ databases">
        <title>Evolutionary innovation and constraint leading to complex multicellularity in the Ascomycota.</title>
        <authorList>
            <person name="Cisse O."/>
            <person name="Nguyen A."/>
            <person name="Hewitt D.A."/>
            <person name="Jedd G."/>
            <person name="Stajich J.E."/>
        </authorList>
    </citation>
    <scope>NUCLEOTIDE SEQUENCE [LARGE SCALE GENOMIC DNA]</scope>
    <source>
        <strain evidence="2 3">DAH-3</strain>
    </source>
</reference>
<feature type="region of interest" description="Disordered" evidence="1">
    <location>
        <begin position="1"/>
        <end position="99"/>
    </location>
</feature>
<dbReference type="AlphaFoldDB" id="A0A1U7LGX8"/>
<proteinExistence type="predicted"/>
<feature type="compositionally biased region" description="Low complexity" evidence="1">
    <location>
        <begin position="8"/>
        <end position="21"/>
    </location>
</feature>
<name>A0A1U7LGX8_NEOID</name>
<gene>
    <name evidence="2" type="ORF">NEOLI_005431</name>
</gene>
<comment type="caution">
    <text evidence="2">The sequence shown here is derived from an EMBL/GenBank/DDBJ whole genome shotgun (WGS) entry which is preliminary data.</text>
</comment>
<evidence type="ECO:0000256" key="1">
    <source>
        <dbReference type="SAM" id="MobiDB-lite"/>
    </source>
</evidence>
<feature type="compositionally biased region" description="Low complexity" evidence="1">
    <location>
        <begin position="31"/>
        <end position="48"/>
    </location>
</feature>
<sequence length="99" mass="11088">MRMSMRQPASSRSPSRSRSPPISAPLPLPLSSPSARTPSANRRSMPSTMRRRPQSISSIQHNAPPPLSSRARKTQSVADLQHPKKKRFPALRKLFRLPL</sequence>
<protein>
    <submittedName>
        <fullName evidence="2">Uncharacterized protein</fullName>
    </submittedName>
</protein>
<keyword evidence="3" id="KW-1185">Reference proteome</keyword>
<evidence type="ECO:0000313" key="2">
    <source>
        <dbReference type="EMBL" id="OLL21899.1"/>
    </source>
</evidence>
<accession>A0A1U7LGX8</accession>